<gene>
    <name evidence="2" type="ORF">TBCH5v1_2583</name>
</gene>
<evidence type="ECO:0000313" key="2">
    <source>
        <dbReference type="EMBL" id="ALM76472.1"/>
    </source>
</evidence>
<proteinExistence type="predicted"/>
<dbReference type="RefSeq" id="WP_056934848.1">
    <property type="nucleotide sequence ID" value="NZ_CP013050.1"/>
</dbReference>
<keyword evidence="1" id="KW-0472">Membrane</keyword>
<evidence type="ECO:0000256" key="1">
    <source>
        <dbReference type="SAM" id="Phobius"/>
    </source>
</evidence>
<dbReference type="PATRIC" id="fig|55802.8.peg.2569"/>
<organism evidence="2 3">
    <name type="scientific">Thermococcus barophilus</name>
    <dbReference type="NCBI Taxonomy" id="55802"/>
    <lineage>
        <taxon>Archaea</taxon>
        <taxon>Methanobacteriati</taxon>
        <taxon>Methanobacteriota</taxon>
        <taxon>Thermococci</taxon>
        <taxon>Thermococcales</taxon>
        <taxon>Thermococcaceae</taxon>
        <taxon>Thermococcus</taxon>
    </lineage>
</organism>
<feature type="transmembrane region" description="Helical" evidence="1">
    <location>
        <begin position="51"/>
        <end position="73"/>
    </location>
</feature>
<keyword evidence="1" id="KW-1133">Transmembrane helix</keyword>
<dbReference type="EMBL" id="CP013050">
    <property type="protein sequence ID" value="ALM76472.1"/>
    <property type="molecule type" value="Genomic_DNA"/>
</dbReference>
<evidence type="ECO:0000313" key="3">
    <source>
        <dbReference type="Proteomes" id="UP000066042"/>
    </source>
</evidence>
<accession>A0A0S1XFG7</accession>
<dbReference type="STRING" id="55802.TBCH5v1_2583"/>
<keyword evidence="1" id="KW-0812">Transmembrane</keyword>
<dbReference type="AlphaFoldDB" id="A0A0S1XFG7"/>
<dbReference type="Proteomes" id="UP000066042">
    <property type="component" value="Chromosome"/>
</dbReference>
<name>A0A0S1XFG7_THEBA</name>
<feature type="transmembrane region" description="Helical" evidence="1">
    <location>
        <begin position="12"/>
        <end position="39"/>
    </location>
</feature>
<protein>
    <submittedName>
        <fullName evidence="2">Uncharacterized protein</fullName>
    </submittedName>
</protein>
<sequence>MAREYIFDDKRSIWHAFLGFISAFALVYSLLVLLIYTVYQIREKEKPVSTLGDIVEFLIGYIYGLAVVVWWMYAKVKGVL</sequence>
<dbReference type="GeneID" id="26137789"/>
<reference evidence="2 3" key="1">
    <citation type="journal article" date="2016" name="Genome Announc.">
        <title>Complete genome sequence of the hyperthermophilic and piezophilic archaeon Thermococcus barophilus Ch5, capable of growth at the expense of hydrogenogenesis from carbon monoxide and formate.</title>
        <authorList>
            <person name="Oger P."/>
            <person name="Sokolova T.G."/>
            <person name="Kozhevnikova D.A."/>
            <person name="Taranov E.A."/>
            <person name="Vannier P."/>
            <person name="Lee H.S."/>
            <person name="Kwon K.K."/>
            <person name="Kang S.G."/>
            <person name="Lee J.H."/>
            <person name="Bonch-Osmolovskaya E.A."/>
            <person name="Lebedinsky A.V."/>
        </authorList>
    </citation>
    <scope>NUCLEOTIDE SEQUENCE [LARGE SCALE GENOMIC DNA]</scope>
    <source>
        <strain evidence="3">Ch5</strain>
    </source>
</reference>